<feature type="chain" id="PRO_5006207456" evidence="3">
    <location>
        <begin position="24"/>
        <end position="957"/>
    </location>
</feature>
<feature type="signal peptide" evidence="3">
    <location>
        <begin position="1"/>
        <end position="23"/>
    </location>
</feature>
<keyword evidence="7" id="KW-1185">Reference proteome</keyword>
<dbReference type="InterPro" id="IPR000531">
    <property type="entry name" value="Beta-barrel_TonB"/>
</dbReference>
<dbReference type="RefSeq" id="WP_056013601.1">
    <property type="nucleotide sequence ID" value="NZ_LLYZ01000005.1"/>
</dbReference>
<evidence type="ECO:0000256" key="1">
    <source>
        <dbReference type="PROSITE-ProRule" id="PRU01360"/>
    </source>
</evidence>
<dbReference type="InterPro" id="IPR012910">
    <property type="entry name" value="Plug_dom"/>
</dbReference>
<evidence type="ECO:0000259" key="4">
    <source>
        <dbReference type="Pfam" id="PF00593"/>
    </source>
</evidence>
<dbReference type="InterPro" id="IPR023996">
    <property type="entry name" value="TonB-dep_OMP_SusC/RagA"/>
</dbReference>
<dbReference type="OrthoDB" id="9768177at2"/>
<dbReference type="EMBL" id="LLYZ01000005">
    <property type="protein sequence ID" value="KQK25354.1"/>
    <property type="molecule type" value="Genomic_DNA"/>
</dbReference>
<feature type="domain" description="TonB-dependent receptor plug" evidence="5">
    <location>
        <begin position="48"/>
        <end position="163"/>
    </location>
</feature>
<evidence type="ECO:0000313" key="6">
    <source>
        <dbReference type="EMBL" id="KQK25354.1"/>
    </source>
</evidence>
<evidence type="ECO:0000259" key="5">
    <source>
        <dbReference type="Pfam" id="PF07715"/>
    </source>
</evidence>
<dbReference type="Gene3D" id="2.170.130.10">
    <property type="entry name" value="TonB-dependent receptor, plug domain"/>
    <property type="match status" value="1"/>
</dbReference>
<feature type="domain" description="TonB-dependent receptor-like beta-barrel" evidence="4">
    <location>
        <begin position="395"/>
        <end position="920"/>
    </location>
</feature>
<dbReference type="Pfam" id="PF07715">
    <property type="entry name" value="Plug"/>
    <property type="match status" value="1"/>
</dbReference>
<protein>
    <submittedName>
        <fullName evidence="6">SusC/RagA family TonB-linked outer membrane protein</fullName>
    </submittedName>
</protein>
<dbReference type="NCBIfam" id="TIGR04057">
    <property type="entry name" value="SusC_RagA_signa"/>
    <property type="match status" value="1"/>
</dbReference>
<comment type="caution">
    <text evidence="6">The sequence shown here is derived from an EMBL/GenBank/DDBJ whole genome shotgun (WGS) entry which is preliminary data.</text>
</comment>
<dbReference type="STRING" id="452084.AR438_07015"/>
<dbReference type="NCBIfam" id="TIGR04056">
    <property type="entry name" value="OMP_RagA_SusC"/>
    <property type="match status" value="1"/>
</dbReference>
<evidence type="ECO:0000256" key="2">
    <source>
        <dbReference type="RuleBase" id="RU003357"/>
    </source>
</evidence>
<keyword evidence="1" id="KW-1134">Transmembrane beta strand</keyword>
<dbReference type="Proteomes" id="UP000051682">
    <property type="component" value="Unassembled WGS sequence"/>
</dbReference>
<dbReference type="GO" id="GO:0009279">
    <property type="term" value="C:cell outer membrane"/>
    <property type="evidence" value="ECO:0007669"/>
    <property type="project" value="UniProtKB-SubCell"/>
</dbReference>
<dbReference type="AlphaFoldDB" id="A0A0Q3SJE1"/>
<organism evidence="6 7">
    <name type="scientific">Chryseobacterium aquaticum</name>
    <dbReference type="NCBI Taxonomy" id="452084"/>
    <lineage>
        <taxon>Bacteria</taxon>
        <taxon>Pseudomonadati</taxon>
        <taxon>Bacteroidota</taxon>
        <taxon>Flavobacteriia</taxon>
        <taxon>Flavobacteriales</taxon>
        <taxon>Weeksellaceae</taxon>
        <taxon>Chryseobacterium group</taxon>
        <taxon>Chryseobacterium</taxon>
    </lineage>
</organism>
<dbReference type="InterPro" id="IPR023997">
    <property type="entry name" value="TonB-dep_OMP_SusC/RagA_CS"/>
</dbReference>
<accession>A0A0Q3SJE1</accession>
<name>A0A0Q3SJE1_9FLAO</name>
<reference evidence="6 7" key="1">
    <citation type="submission" date="2015-10" db="EMBL/GenBank/DDBJ databases">
        <title>Chryseobacterium aquaticum genome.</title>
        <authorList>
            <person name="Newman J.D."/>
            <person name="Ferguson M.B."/>
            <person name="Miller J.R."/>
        </authorList>
    </citation>
    <scope>NUCLEOTIDE SEQUENCE [LARGE SCALE GENOMIC DNA]</scope>
    <source>
        <strain evidence="6 7">KCTC 12483</strain>
    </source>
</reference>
<dbReference type="InterPro" id="IPR037066">
    <property type="entry name" value="Plug_dom_sf"/>
</dbReference>
<comment type="subcellular location">
    <subcellularLocation>
        <location evidence="1">Cell outer membrane</location>
        <topology evidence="1">Multi-pass membrane protein</topology>
    </subcellularLocation>
</comment>
<keyword evidence="2" id="KW-0798">TonB box</keyword>
<keyword evidence="1 2" id="KW-0472">Membrane</keyword>
<dbReference type="SUPFAM" id="SSF56935">
    <property type="entry name" value="Porins"/>
    <property type="match status" value="1"/>
</dbReference>
<dbReference type="Pfam" id="PF00593">
    <property type="entry name" value="TonB_dep_Rec_b-barrel"/>
    <property type="match status" value="1"/>
</dbReference>
<evidence type="ECO:0000256" key="3">
    <source>
        <dbReference type="SAM" id="SignalP"/>
    </source>
</evidence>
<dbReference type="InterPro" id="IPR039426">
    <property type="entry name" value="TonB-dep_rcpt-like"/>
</dbReference>
<comment type="similarity">
    <text evidence="1 2">Belongs to the TonB-dependent receptor family.</text>
</comment>
<sequence length="957" mass="105511">MKNFTTVLKIAPAFLLASSMMHAQIKDSTTNEKAIEEVVLIGYGKQKKSDLTGSITSVGEKEFNKGAIVSADQLINGKAPGVRITNTGGSPDSAPNIRIRGGSSISAQNNPLIVIDGVPLDFVNAAGSANPLNLVNPNDIESFSILKDASATAIYGSRASNGVIIITTKKGGGKLKINFNTNVSVGEVTKFADVMNSKDFVDYVSKYFPDSKWKLGVGGSASAPNTTGTLYDTNWQDAIYRTSVSTDNNLSVSGALFDKKLPVRLSLGYNRTEGVVKTSDYERFSGALRITPTLFDKHLKIDVNAKGIVSDLNAIDQDAAIGGAISMDPTKPIYLSQTGLSGNPYNRFGGFYQNTALVSNQYNAIGQSNPLAVLLQRTAPQNIKKLLGNVELDYKMHFLPELRAVVNLGMETSESNLETVFGNNAIQTYRLVSGAATPNDYVFNPGVNYRERQNILNKTLDSYLVYEKNYSGFVSHFLIQGGYSYQSFRNEGHKDEFRYNNESGLRESFVQFPLLNPNNNYYNLTNLQSFIGRTNIDFLNKYLFTATLRADASSLFRKDIRWGYFPSVAFAWKINEENFLKDSKSVRELKLRLGWGQTGQQDITQIAGYYPSRALFQEGNAGSQYFPGIGTYSAIPFNDELTWEKATTMNAGLDFSLFKNNLITGSLDVYRTETSDLLAKVPYPSGQFLTNEFVRNVGSTENNGVELNLTINPVKTENINWSVSGNMGYNKGKVKNLDQLELIQGQDGGLPVGTGNILAYNAVGYQPFSANVYEQVYDSNGNPLAGVVVDRNNDGIINTKDKYFTAIRPNWTYGFSTSFNYKKFDFSTSLRGQIGGKVFNARKLSQGYRQSSVPQNGLSVNNANSYAAVSPFDNITDTVIYSDFFLEDASFLRMDNATVGYLIENAFKGTNIRVYASVNNAFVITKYKGVDPENFNGIDNNFYPRPRVYTVGFNLNF</sequence>
<keyword evidence="3" id="KW-0732">Signal</keyword>
<dbReference type="PROSITE" id="PS52016">
    <property type="entry name" value="TONB_DEPENDENT_REC_3"/>
    <property type="match status" value="1"/>
</dbReference>
<evidence type="ECO:0000313" key="7">
    <source>
        <dbReference type="Proteomes" id="UP000051682"/>
    </source>
</evidence>
<keyword evidence="1" id="KW-0812">Transmembrane</keyword>
<keyword evidence="1" id="KW-0998">Cell outer membrane</keyword>
<gene>
    <name evidence="6" type="ORF">AR438_07015</name>
</gene>
<keyword evidence="1" id="KW-0813">Transport</keyword>
<proteinExistence type="inferred from homology"/>